<gene>
    <name evidence="4" type="ORF">I316_03211</name>
</gene>
<feature type="compositionally biased region" description="Low complexity" evidence="2">
    <location>
        <begin position="23"/>
        <end position="36"/>
    </location>
</feature>
<sequence>MAKRGSKSTKLAQKATGANIINAQPSAAASTSAGPSKITKHSKITDELRQAVKDLGGDDEDLDLIDGIDEEDEDPSSGAASKDKGEKKGSSDEKSLKKELGAFMKGLDFAAVGGADVESEEEEEETSGAESEGEDGDPEDGEQYQSQDEEDNEEEEDEEDDEEEEEEDEQTQPQPESKAAVKNTAEPAQAAPVDKNSSSGTDVPAAPVWTSLLPELPPLTTAPPQLTPQKLNTLRQKATTLFENLPPLNRASSSSDAAFINQILQSGTHQDKLSALVLLVRESPVHAVRELNKLRYMAGWKEDGIGAGTGGNKDQRVAVMKALADWWVSGGGKSQGKLRYFADQPLLAHPQLTERHLLVFAFEDYLKKWFFHLLQVLEVLSHDTLPFVRTQALHIIFRLLSGNAEQEQNLLRLGVNKLGDTDRPVASKASHHILQLLQAHPAMKAVVAREVSALILKTTGQAAASASSSSHVRFDDDSSKDKGKKADKSGSTKPDTVNHARYYGLITLNQITLTRKDQEVAGKMVDLYFEVFREILGDSMKEKSLGRGEDDDEDEIAQEQVEKVAGKVEKWRGRRKGAKPKGDRKSALAQEEDLIETGEAKLVAAVLTGINRALPFAKLDETMFTSYMDTLFKITHAGTFNTSIQALNLIYQVSRTDSESRQVVSDRFYRTLYDSLFDGRLITSSKQAMYLNLLFKAMKADERITRVMAFVKRLLQMLSMHQPPFICGALYLLGDLFSVTPGLKKMLIEPEDDGEEHFVDADQKERTVDAITDKKNKSEPIGKEYDGRKREPLYANADSSCLWDLIPFLNHFHPSVSLQANQLLLSQPLTGSADISLNTLVSFLDRFVYRNPKKTLQPKGASIMQPAAALDKSGMIVNNRGAKAGGDGQAGLTVNSEAFWRKKIEDVPVEMMFFHKYFAEKLKRNENRKKGKKGGQGSDEEDEDEVEVPSDDESAGPDIDDEDDEDAEEEEDSDAEEAEVWKAMKASMPAVDDDMGLSEDGDSDEMSDYDDDDDDDDDVSIEEEPSDVDEEELEVDEDEDEEEESEGEVPSKKGKGKASANKRAASPAASSDSDFPDLADEDDDLLSDSEMDFPDIRLGEGEDEEEDEEEAEEEEEDAGKQGKRKRGDDRKERRKKRREMPTFGSYEDYQALIEAGGDEED</sequence>
<feature type="compositionally biased region" description="Acidic residues" evidence="2">
    <location>
        <begin position="1101"/>
        <end position="1117"/>
    </location>
</feature>
<feature type="compositionally biased region" description="Basic and acidic residues" evidence="2">
    <location>
        <begin position="81"/>
        <end position="100"/>
    </location>
</feature>
<feature type="compositionally biased region" description="Basic and acidic residues" evidence="2">
    <location>
        <begin position="43"/>
        <end position="56"/>
    </location>
</feature>
<dbReference type="InterPro" id="IPR040155">
    <property type="entry name" value="CEBPZ/Mak21-like"/>
</dbReference>
<dbReference type="Pfam" id="PF03914">
    <property type="entry name" value="CBF"/>
    <property type="match status" value="1"/>
</dbReference>
<accession>A0A1B9GVX9</accession>
<feature type="compositionally biased region" description="Acidic residues" evidence="2">
    <location>
        <begin position="57"/>
        <end position="75"/>
    </location>
</feature>
<feature type="domain" description="CCAAT-binding factor" evidence="3">
    <location>
        <begin position="643"/>
        <end position="819"/>
    </location>
</feature>
<feature type="compositionally biased region" description="Basic and acidic residues" evidence="2">
    <location>
        <begin position="472"/>
        <end position="490"/>
    </location>
</feature>
<dbReference type="PANTHER" id="PTHR12048:SF0">
    <property type="entry name" value="CCAAT_ENHANCER-BINDING PROTEIN ZETA"/>
    <property type="match status" value="1"/>
</dbReference>
<feature type="compositionally biased region" description="Acidic residues" evidence="2">
    <location>
        <begin position="991"/>
        <end position="1047"/>
    </location>
</feature>
<feature type="compositionally biased region" description="Acidic residues" evidence="2">
    <location>
        <begin position="117"/>
        <end position="170"/>
    </location>
</feature>
<dbReference type="InterPro" id="IPR005612">
    <property type="entry name" value="CCAAT-binding_factor"/>
</dbReference>
<dbReference type="PANTHER" id="PTHR12048">
    <property type="entry name" value="CCAAT-BINDING FACTOR-RELATED"/>
    <property type="match status" value="1"/>
</dbReference>
<keyword evidence="5" id="KW-1185">Reference proteome</keyword>
<dbReference type="OrthoDB" id="28947at2759"/>
<feature type="compositionally biased region" description="Low complexity" evidence="2">
    <location>
        <begin position="1057"/>
        <end position="1073"/>
    </location>
</feature>
<evidence type="ECO:0000313" key="5">
    <source>
        <dbReference type="Proteomes" id="UP000092666"/>
    </source>
</evidence>
<name>A0A1B9GVX9_9TREE</name>
<feature type="compositionally biased region" description="Acidic residues" evidence="2">
    <location>
        <begin position="1074"/>
        <end position="1093"/>
    </location>
</feature>
<feature type="compositionally biased region" description="Acidic residues" evidence="2">
    <location>
        <begin position="938"/>
        <end position="978"/>
    </location>
</feature>
<reference evidence="4 5" key="1">
    <citation type="submission" date="2013-07" db="EMBL/GenBank/DDBJ databases">
        <title>The Genome Sequence of Cryptococcus heveanensis BCC8398.</title>
        <authorList>
            <consortium name="The Broad Institute Genome Sequencing Platform"/>
            <person name="Cuomo C."/>
            <person name="Litvintseva A."/>
            <person name="Chen Y."/>
            <person name="Heitman J."/>
            <person name="Sun S."/>
            <person name="Springer D."/>
            <person name="Dromer F."/>
            <person name="Young S.K."/>
            <person name="Zeng Q."/>
            <person name="Gargeya S."/>
            <person name="Fitzgerald M."/>
            <person name="Abouelleil A."/>
            <person name="Alvarado L."/>
            <person name="Berlin A.M."/>
            <person name="Chapman S.B."/>
            <person name="Dewar J."/>
            <person name="Goldberg J."/>
            <person name="Griggs A."/>
            <person name="Gujja S."/>
            <person name="Hansen M."/>
            <person name="Howarth C."/>
            <person name="Imamovic A."/>
            <person name="Larimer J."/>
            <person name="McCowan C."/>
            <person name="Murphy C."/>
            <person name="Pearson M."/>
            <person name="Priest M."/>
            <person name="Roberts A."/>
            <person name="Saif S."/>
            <person name="Shea T."/>
            <person name="Sykes S."/>
            <person name="Wortman J."/>
            <person name="Nusbaum C."/>
            <person name="Birren B."/>
        </authorList>
    </citation>
    <scope>NUCLEOTIDE SEQUENCE [LARGE SCALE GENOMIC DNA]</scope>
    <source>
        <strain evidence="4 5">BCC8398</strain>
    </source>
</reference>
<reference evidence="5" key="2">
    <citation type="submission" date="2013-12" db="EMBL/GenBank/DDBJ databases">
        <title>Evolution of pathogenesis and genome organization in the Tremellales.</title>
        <authorList>
            <person name="Cuomo C."/>
            <person name="Litvintseva A."/>
            <person name="Heitman J."/>
            <person name="Chen Y."/>
            <person name="Sun S."/>
            <person name="Springer D."/>
            <person name="Dromer F."/>
            <person name="Young S."/>
            <person name="Zeng Q."/>
            <person name="Chapman S."/>
            <person name="Gujja S."/>
            <person name="Saif S."/>
            <person name="Birren B."/>
        </authorList>
    </citation>
    <scope>NUCLEOTIDE SEQUENCE [LARGE SCALE GENOMIC DNA]</scope>
    <source>
        <strain evidence="5">BCC8398</strain>
    </source>
</reference>
<dbReference type="Proteomes" id="UP000092666">
    <property type="component" value="Unassembled WGS sequence"/>
</dbReference>
<feature type="region of interest" description="Disordered" evidence="2">
    <location>
        <begin position="467"/>
        <end position="496"/>
    </location>
</feature>
<protein>
    <submittedName>
        <fullName evidence="4">Ribosome biogenesis protein MAK21</fullName>
    </submittedName>
</protein>
<dbReference type="InterPro" id="IPR016024">
    <property type="entry name" value="ARM-type_fold"/>
</dbReference>
<evidence type="ECO:0000256" key="1">
    <source>
        <dbReference type="ARBA" id="ARBA00007797"/>
    </source>
</evidence>
<dbReference type="AlphaFoldDB" id="A0A1B9GVX9"/>
<dbReference type="GO" id="GO:0005634">
    <property type="term" value="C:nucleus"/>
    <property type="evidence" value="ECO:0007669"/>
    <property type="project" value="TreeGrafter"/>
</dbReference>
<evidence type="ECO:0000256" key="2">
    <source>
        <dbReference type="SAM" id="MobiDB-lite"/>
    </source>
</evidence>
<dbReference type="EMBL" id="KI669500">
    <property type="protein sequence ID" value="OCF35169.1"/>
    <property type="molecule type" value="Genomic_DNA"/>
</dbReference>
<evidence type="ECO:0000313" key="4">
    <source>
        <dbReference type="EMBL" id="OCF35169.1"/>
    </source>
</evidence>
<evidence type="ECO:0000259" key="3">
    <source>
        <dbReference type="Pfam" id="PF03914"/>
    </source>
</evidence>
<comment type="similarity">
    <text evidence="1">Belongs to the CBF/MAK21 family.</text>
</comment>
<dbReference type="STRING" id="1296120.A0A1B9GVX9"/>
<feature type="region of interest" description="Disordered" evidence="2">
    <location>
        <begin position="927"/>
        <end position="1161"/>
    </location>
</feature>
<dbReference type="SUPFAM" id="SSF48371">
    <property type="entry name" value="ARM repeat"/>
    <property type="match status" value="1"/>
</dbReference>
<organism evidence="4 5">
    <name type="scientific">Kwoniella heveanensis BCC8398</name>
    <dbReference type="NCBI Taxonomy" id="1296120"/>
    <lineage>
        <taxon>Eukaryota</taxon>
        <taxon>Fungi</taxon>
        <taxon>Dikarya</taxon>
        <taxon>Basidiomycota</taxon>
        <taxon>Agaricomycotina</taxon>
        <taxon>Tremellomycetes</taxon>
        <taxon>Tremellales</taxon>
        <taxon>Cryptococcaceae</taxon>
        <taxon>Kwoniella</taxon>
    </lineage>
</organism>
<proteinExistence type="inferred from homology"/>
<feature type="region of interest" description="Disordered" evidence="2">
    <location>
        <begin position="1"/>
        <end position="206"/>
    </location>
</feature>